<comment type="caution">
    <text evidence="21">The sequence shown here is derived from an EMBL/GenBank/DDBJ whole genome shotgun (WGS) entry which is preliminary data.</text>
</comment>
<keyword evidence="10" id="KW-0221">Differentiation</keyword>
<evidence type="ECO:0000256" key="6">
    <source>
        <dbReference type="ARBA" id="ARBA00022801"/>
    </source>
</evidence>
<feature type="compositionally biased region" description="Polar residues" evidence="17">
    <location>
        <begin position="231"/>
        <end position="243"/>
    </location>
</feature>
<evidence type="ECO:0000256" key="17">
    <source>
        <dbReference type="SAM" id="MobiDB-lite"/>
    </source>
</evidence>
<feature type="region of interest" description="Disordered" evidence="17">
    <location>
        <begin position="27"/>
        <end position="302"/>
    </location>
</feature>
<feature type="compositionally biased region" description="Basic and acidic residues" evidence="17">
    <location>
        <begin position="266"/>
        <end position="280"/>
    </location>
</feature>
<evidence type="ECO:0000256" key="15">
    <source>
        <dbReference type="PROSITE-ProRule" id="PRU00552"/>
    </source>
</evidence>
<evidence type="ECO:0000256" key="11">
    <source>
        <dbReference type="ARBA" id="ARBA00023254"/>
    </source>
</evidence>
<dbReference type="AlphaFoldDB" id="A0AAV3AN67"/>
<evidence type="ECO:0000256" key="4">
    <source>
        <dbReference type="ARBA" id="ARBA00022490"/>
    </source>
</evidence>
<dbReference type="CDD" id="cd18787">
    <property type="entry name" value="SF2_C_DEAD"/>
    <property type="match status" value="1"/>
</dbReference>
<keyword evidence="10" id="KW-0896">Oogenesis</keyword>
<dbReference type="InterPro" id="IPR001650">
    <property type="entry name" value="Helicase_C-like"/>
</dbReference>
<dbReference type="PROSITE" id="PS51192">
    <property type="entry name" value="HELICASE_ATP_BIND_1"/>
    <property type="match status" value="1"/>
</dbReference>
<organism evidence="21 22">
    <name type="scientific">Pyxicephalus adspersus</name>
    <name type="common">African bullfrog</name>
    <dbReference type="NCBI Taxonomy" id="30357"/>
    <lineage>
        <taxon>Eukaryota</taxon>
        <taxon>Metazoa</taxon>
        <taxon>Chordata</taxon>
        <taxon>Craniata</taxon>
        <taxon>Vertebrata</taxon>
        <taxon>Euteleostomi</taxon>
        <taxon>Amphibia</taxon>
        <taxon>Batrachia</taxon>
        <taxon>Anura</taxon>
        <taxon>Neobatrachia</taxon>
        <taxon>Ranoidea</taxon>
        <taxon>Pyxicephalidae</taxon>
        <taxon>Pyxicephalinae</taxon>
        <taxon>Pyxicephalus</taxon>
    </lineage>
</organism>
<evidence type="ECO:0000256" key="13">
    <source>
        <dbReference type="ARBA" id="ARBA00070841"/>
    </source>
</evidence>
<feature type="region of interest" description="Disordered" evidence="17">
    <location>
        <begin position="739"/>
        <end position="772"/>
    </location>
</feature>
<keyword evidence="11" id="KW-0469">Meiosis</keyword>
<keyword evidence="6 16" id="KW-0378">Hydrolase</keyword>
<feature type="compositionally biased region" description="Polar residues" evidence="17">
    <location>
        <begin position="103"/>
        <end position="114"/>
    </location>
</feature>
<protein>
    <recommendedName>
        <fullName evidence="13">Probable ATP-dependent RNA helicase DDX4</fullName>
        <ecNumber evidence="3">3.6.4.13</ecNumber>
    </recommendedName>
    <alternativeName>
        <fullName evidence="14">DEAD box protein 4</fullName>
    </alternativeName>
</protein>
<dbReference type="PANTHER" id="PTHR47958">
    <property type="entry name" value="ATP-DEPENDENT RNA HELICASE DBP3"/>
    <property type="match status" value="1"/>
</dbReference>
<dbReference type="GO" id="GO:0051321">
    <property type="term" value="P:meiotic cell cycle"/>
    <property type="evidence" value="ECO:0007669"/>
    <property type="project" value="UniProtKB-KW"/>
</dbReference>
<comment type="similarity">
    <text evidence="2">Belongs to the DEAD box helicase family. DDX4/VASA subfamily.</text>
</comment>
<accession>A0AAV3AN67</accession>
<evidence type="ECO:0000313" key="22">
    <source>
        <dbReference type="Proteomes" id="UP001181693"/>
    </source>
</evidence>
<feature type="compositionally biased region" description="Basic and acidic residues" evidence="17">
    <location>
        <begin position="741"/>
        <end position="756"/>
    </location>
</feature>
<dbReference type="PROSITE" id="PS00039">
    <property type="entry name" value="DEAD_ATP_HELICASE"/>
    <property type="match status" value="1"/>
</dbReference>
<feature type="domain" description="Helicase C-terminal" evidence="19">
    <location>
        <begin position="561"/>
        <end position="724"/>
    </location>
</feature>
<keyword evidence="7 16" id="KW-0347">Helicase</keyword>
<evidence type="ECO:0000256" key="14">
    <source>
        <dbReference type="ARBA" id="ARBA00081176"/>
    </source>
</evidence>
<gene>
    <name evidence="21" type="ORF">GDO54_014474</name>
</gene>
<dbReference type="GO" id="GO:0003676">
    <property type="term" value="F:nucleic acid binding"/>
    <property type="evidence" value="ECO:0007669"/>
    <property type="project" value="InterPro"/>
</dbReference>
<dbReference type="SMART" id="SM00490">
    <property type="entry name" value="HELICc"/>
    <property type="match status" value="1"/>
</dbReference>
<name>A0AAV3AN67_PYXAD</name>
<evidence type="ECO:0000256" key="5">
    <source>
        <dbReference type="ARBA" id="ARBA00022741"/>
    </source>
</evidence>
<dbReference type="PROSITE" id="PS51194">
    <property type="entry name" value="HELICASE_CTER"/>
    <property type="match status" value="1"/>
</dbReference>
<comment type="subcellular location">
    <subcellularLocation>
        <location evidence="1">Cytoplasm</location>
    </subcellularLocation>
</comment>
<keyword evidence="22" id="KW-1185">Reference proteome</keyword>
<dbReference type="FunFam" id="3.40.50.300:FF:000397">
    <property type="entry name" value="Probable ATP-dependent RNA helicase DDX4"/>
    <property type="match status" value="1"/>
</dbReference>
<evidence type="ECO:0000256" key="3">
    <source>
        <dbReference type="ARBA" id="ARBA00012552"/>
    </source>
</evidence>
<comment type="catalytic activity">
    <reaction evidence="12">
        <text>ATP + H2O = ADP + phosphate + H(+)</text>
        <dbReference type="Rhea" id="RHEA:13065"/>
        <dbReference type="ChEBI" id="CHEBI:15377"/>
        <dbReference type="ChEBI" id="CHEBI:15378"/>
        <dbReference type="ChEBI" id="CHEBI:30616"/>
        <dbReference type="ChEBI" id="CHEBI:43474"/>
        <dbReference type="ChEBI" id="CHEBI:456216"/>
        <dbReference type="EC" id="3.6.4.13"/>
    </reaction>
</comment>
<dbReference type="SUPFAM" id="SSF52540">
    <property type="entry name" value="P-loop containing nucleoside triphosphate hydrolases"/>
    <property type="match status" value="1"/>
</dbReference>
<dbReference type="InterPro" id="IPR000629">
    <property type="entry name" value="RNA-helicase_DEAD-box_CS"/>
</dbReference>
<sequence length="772" mass="85122">MSEEDWESEIDNAAVCVPSFSNLEQAFQDNQKSSSSNHDFNKNFGSFERGFENTKVSDNYNQNFESSARGFDNRRGNRSDRGDFGRGRGRGGYGTFNKDWDSNDNQESGGFSNNKNEENGSFGDGRRRGFQRRGGFDDDGKRNGFQRSGGFNDETSGFGKGRRGGRGGFGGGDRNENTSFTSHHGFGNADEKTSLTNRNDFNEETSGFGRGRRGGRGGSSFSGFGSEDINENTFASRDGFNNESSSFGIGRRGGRGGSSISGGFRGRNEDVGVKSGKGQDEFESSDQGPRVTYVPPPPSDNEADIFKHYETGINFDKYDDIVVDVSGSDAPPAILTFEEAKLPDTLARNVHKAGYEKLTPIQKHSIPIVMAGRDLMACAQTGSGKTAAFLLPILAHMMANGVASSSFHPLQEPEAIVVAPTRELIYQIYLDARKFAYGTCVRPVVIYGGTQTGYSLRQISQGCNVLCATPGRLLDVIKKEKIGLSKVRYLVLDEADRMLDMGFKEDIYALLHSPGMTSTENRQTLMFSATFPTQIQSLAREILKPDYLFVVVGQVGGACSDVEQQVVEVEEYGKKDKLMEILQEIGNERTMVFVKTKKKADFIATFLCQEKIPSTSIHGDRLQKEREIALKDFRTGQCPVIVATSVAARGLDIENVSHVINFDIPDDIDEYVHRIGRTGRCGNTGRAISFFDRRGDDEQRIARSLVKVLADAHQEVPAWLEEIAFSAQGMPGFNPRAHRFASTDDRKRGGFSEDQRISGYSPSVAQMEENWE</sequence>
<keyword evidence="8 16" id="KW-0067">ATP-binding</keyword>
<feature type="domain" description="Helicase ATP-binding" evidence="18">
    <location>
        <begin position="366"/>
        <end position="549"/>
    </location>
</feature>
<dbReference type="EC" id="3.6.4.13" evidence="3"/>
<evidence type="ECO:0000256" key="7">
    <source>
        <dbReference type="ARBA" id="ARBA00022806"/>
    </source>
</evidence>
<evidence type="ECO:0000256" key="16">
    <source>
        <dbReference type="RuleBase" id="RU000492"/>
    </source>
</evidence>
<dbReference type="GO" id="GO:0016787">
    <property type="term" value="F:hydrolase activity"/>
    <property type="evidence" value="ECO:0007669"/>
    <property type="project" value="UniProtKB-KW"/>
</dbReference>
<feature type="domain" description="DEAD-box RNA helicase Q" evidence="20">
    <location>
        <begin position="335"/>
        <end position="363"/>
    </location>
</feature>
<reference evidence="21" key="1">
    <citation type="thesis" date="2020" institute="ProQuest LLC" country="789 East Eisenhower Parkway, Ann Arbor, MI, USA">
        <title>Comparative Genomics and Chromosome Evolution.</title>
        <authorList>
            <person name="Mudd A.B."/>
        </authorList>
    </citation>
    <scope>NUCLEOTIDE SEQUENCE</scope>
    <source>
        <strain evidence="21">1538</strain>
        <tissue evidence="21">Blood</tissue>
    </source>
</reference>
<dbReference type="InterPro" id="IPR014001">
    <property type="entry name" value="Helicase_ATP-bd"/>
</dbReference>
<dbReference type="InterPro" id="IPR011545">
    <property type="entry name" value="DEAD/DEAH_box_helicase_dom"/>
</dbReference>
<feature type="short sequence motif" description="Q motif" evidence="15">
    <location>
        <begin position="335"/>
        <end position="363"/>
    </location>
</feature>
<dbReference type="InterPro" id="IPR014014">
    <property type="entry name" value="RNA_helicase_DEAD_Q_motif"/>
</dbReference>
<evidence type="ECO:0000259" key="20">
    <source>
        <dbReference type="PROSITE" id="PS51195"/>
    </source>
</evidence>
<dbReference type="Pfam" id="PF00271">
    <property type="entry name" value="Helicase_C"/>
    <property type="match status" value="1"/>
</dbReference>
<dbReference type="InterPro" id="IPR027417">
    <property type="entry name" value="P-loop_NTPase"/>
</dbReference>
<dbReference type="Gene3D" id="3.40.50.300">
    <property type="entry name" value="P-loop containing nucleotide triphosphate hydrolases"/>
    <property type="match status" value="2"/>
</dbReference>
<evidence type="ECO:0000313" key="21">
    <source>
        <dbReference type="EMBL" id="DBA23573.1"/>
    </source>
</evidence>
<feature type="compositionally biased region" description="Gly residues" evidence="17">
    <location>
        <begin position="255"/>
        <end position="265"/>
    </location>
</feature>
<dbReference type="GO" id="GO:0048477">
    <property type="term" value="P:oogenesis"/>
    <property type="evidence" value="ECO:0007669"/>
    <property type="project" value="UniProtKB-KW"/>
</dbReference>
<evidence type="ECO:0000256" key="12">
    <source>
        <dbReference type="ARBA" id="ARBA00047984"/>
    </source>
</evidence>
<dbReference type="GO" id="GO:0005737">
    <property type="term" value="C:cytoplasm"/>
    <property type="evidence" value="ECO:0007669"/>
    <property type="project" value="UniProtKB-SubCell"/>
</dbReference>
<dbReference type="FunFam" id="3.40.50.300:FF:000008">
    <property type="entry name" value="ATP-dependent RNA helicase RhlB"/>
    <property type="match status" value="1"/>
</dbReference>
<feature type="compositionally biased region" description="Basic and acidic residues" evidence="17">
    <location>
        <begin position="71"/>
        <end position="86"/>
    </location>
</feature>
<dbReference type="PROSITE" id="PS51195">
    <property type="entry name" value="Q_MOTIF"/>
    <property type="match status" value="1"/>
</dbReference>
<evidence type="ECO:0000256" key="2">
    <source>
        <dbReference type="ARBA" id="ARBA00010132"/>
    </source>
</evidence>
<evidence type="ECO:0000256" key="10">
    <source>
        <dbReference type="ARBA" id="ARBA00022943"/>
    </source>
</evidence>
<feature type="compositionally biased region" description="Polar residues" evidence="17">
    <location>
        <begin position="27"/>
        <end position="38"/>
    </location>
</feature>
<evidence type="ECO:0000256" key="1">
    <source>
        <dbReference type="ARBA" id="ARBA00004496"/>
    </source>
</evidence>
<evidence type="ECO:0000259" key="18">
    <source>
        <dbReference type="PROSITE" id="PS51192"/>
    </source>
</evidence>
<dbReference type="EMBL" id="DYDO01000006">
    <property type="protein sequence ID" value="DBA23573.1"/>
    <property type="molecule type" value="Genomic_DNA"/>
</dbReference>
<evidence type="ECO:0000256" key="9">
    <source>
        <dbReference type="ARBA" id="ARBA00022871"/>
    </source>
</evidence>
<keyword evidence="5 16" id="KW-0547">Nucleotide-binding</keyword>
<keyword evidence="9" id="KW-0744">Spermatogenesis</keyword>
<evidence type="ECO:0000256" key="8">
    <source>
        <dbReference type="ARBA" id="ARBA00022840"/>
    </source>
</evidence>
<dbReference type="GO" id="GO:0005524">
    <property type="term" value="F:ATP binding"/>
    <property type="evidence" value="ECO:0007669"/>
    <property type="project" value="UniProtKB-KW"/>
</dbReference>
<dbReference type="CDD" id="cd18052">
    <property type="entry name" value="DEADc_DDX4"/>
    <property type="match status" value="1"/>
</dbReference>
<keyword evidence="4" id="KW-0963">Cytoplasm</keyword>
<dbReference type="Proteomes" id="UP001181693">
    <property type="component" value="Unassembled WGS sequence"/>
</dbReference>
<proteinExistence type="inferred from homology"/>
<dbReference type="GO" id="GO:0003724">
    <property type="term" value="F:RNA helicase activity"/>
    <property type="evidence" value="ECO:0007669"/>
    <property type="project" value="UniProtKB-EC"/>
</dbReference>
<dbReference type="Pfam" id="PF00270">
    <property type="entry name" value="DEAD"/>
    <property type="match status" value="1"/>
</dbReference>
<dbReference type="SMART" id="SM00487">
    <property type="entry name" value="DEXDc"/>
    <property type="match status" value="1"/>
</dbReference>
<dbReference type="GO" id="GO:0007283">
    <property type="term" value="P:spermatogenesis"/>
    <property type="evidence" value="ECO:0007669"/>
    <property type="project" value="UniProtKB-KW"/>
</dbReference>
<feature type="compositionally biased region" description="Polar residues" evidence="17">
    <location>
        <begin position="54"/>
        <end position="66"/>
    </location>
</feature>
<evidence type="ECO:0000259" key="19">
    <source>
        <dbReference type="PROSITE" id="PS51194"/>
    </source>
</evidence>